<gene>
    <name evidence="1" type="ORF">CPOL0286_LOCUS14376</name>
</gene>
<reference evidence="1" key="1">
    <citation type="submission" date="2021-01" db="EMBL/GenBank/DDBJ databases">
        <authorList>
            <person name="Corre E."/>
            <person name="Pelletier E."/>
            <person name="Niang G."/>
            <person name="Scheremetjew M."/>
            <person name="Finn R."/>
            <person name="Kale V."/>
            <person name="Holt S."/>
            <person name="Cochrane G."/>
            <person name="Meng A."/>
            <person name="Brown T."/>
            <person name="Cohen L."/>
        </authorList>
    </citation>
    <scope>NUCLEOTIDE SEQUENCE</scope>
    <source>
        <strain evidence="1">UIO037</strain>
    </source>
</reference>
<dbReference type="InterPro" id="IPR029035">
    <property type="entry name" value="DHS-like_NAD/FAD-binding_dom"/>
</dbReference>
<evidence type="ECO:0000313" key="1">
    <source>
        <dbReference type="EMBL" id="CAE2248787.1"/>
    </source>
</evidence>
<sequence>MAEWQAKSDLCLAVGTSLSGFNVDSVAEAAIHKRAAGCGLGLVVINLQQTPYDDGCSLRIFARADDVLRMLAAELRLEPLPAESEFRPTLAPGSLVAEDVVRVPFDSLGAPCSNPERMEIWDLRLGQRLRLTGGPYEGDVGTVMEKSVDGHYRIRLADSMNTTFNVKRRPFSLWIGSWWLQQATHGFGLTPAGRIPFVNERVGST</sequence>
<dbReference type="Gene3D" id="3.40.50.1220">
    <property type="entry name" value="TPP-binding domain"/>
    <property type="match status" value="1"/>
</dbReference>
<name>A0A6T8BGH0_9EUKA</name>
<protein>
    <recommendedName>
        <fullName evidence="2">Deacetylase sirtuin-type domain-containing protein</fullName>
    </recommendedName>
</protein>
<proteinExistence type="predicted"/>
<evidence type="ECO:0008006" key="2">
    <source>
        <dbReference type="Google" id="ProtNLM"/>
    </source>
</evidence>
<dbReference type="SUPFAM" id="SSF52467">
    <property type="entry name" value="DHS-like NAD/FAD-binding domain"/>
    <property type="match status" value="1"/>
</dbReference>
<dbReference type="AlphaFoldDB" id="A0A6T8BGH0"/>
<dbReference type="EMBL" id="HBKO01031571">
    <property type="protein sequence ID" value="CAE2248787.1"/>
    <property type="molecule type" value="Transcribed_RNA"/>
</dbReference>
<accession>A0A6T8BGH0</accession>
<organism evidence="1">
    <name type="scientific">Prymnesium polylepis</name>
    <dbReference type="NCBI Taxonomy" id="72548"/>
    <lineage>
        <taxon>Eukaryota</taxon>
        <taxon>Haptista</taxon>
        <taxon>Haptophyta</taxon>
        <taxon>Prymnesiophyceae</taxon>
        <taxon>Prymnesiales</taxon>
        <taxon>Prymnesiaceae</taxon>
        <taxon>Prymnesium</taxon>
    </lineage>
</organism>